<dbReference type="Proteomes" id="UP000037696">
    <property type="component" value="Unassembled WGS sequence"/>
</dbReference>
<dbReference type="OrthoDB" id="5576763at2759"/>
<sequence>MKFSQPLLLALPFLQSAAAQGGGMVGLGWTVENVTDAGLSEIFFPMDISGAPHEGGFYFAQQFGFVNQDNVGYTGLQPRENDHGLPVIHGVFSSFNEGTTSDDPNCSDGADGGAGVSCAVEIVSSYDHQYQLHIKNTEGTKWVGTLVDVVKGNSTQIGSYTLPAGSKGIQSSQLGFVELYGWNDEKKEHVCSDVPKQSVIFGAPISKGYTGSLSGPYEYGDCLFCHRWMVNGGRSEAEIMYVWLVHEA</sequence>
<evidence type="ECO:0000256" key="1">
    <source>
        <dbReference type="SAM" id="SignalP"/>
    </source>
</evidence>
<comment type="caution">
    <text evidence="2">The sequence shown here is derived from an EMBL/GenBank/DDBJ whole genome shotgun (WGS) entry which is preliminary data.</text>
</comment>
<accession>A0A0N0RZI4</accession>
<evidence type="ECO:0008006" key="4">
    <source>
        <dbReference type="Google" id="ProtNLM"/>
    </source>
</evidence>
<dbReference type="STRING" id="229535.A0A0N0RZI4"/>
<dbReference type="EMBL" id="LHQQ01000033">
    <property type="protein sequence ID" value="KOS46103.1"/>
    <property type="molecule type" value="Genomic_DNA"/>
</dbReference>
<organism evidence="2 3">
    <name type="scientific">Penicillium nordicum</name>
    <dbReference type="NCBI Taxonomy" id="229535"/>
    <lineage>
        <taxon>Eukaryota</taxon>
        <taxon>Fungi</taxon>
        <taxon>Dikarya</taxon>
        <taxon>Ascomycota</taxon>
        <taxon>Pezizomycotina</taxon>
        <taxon>Eurotiomycetes</taxon>
        <taxon>Eurotiomycetidae</taxon>
        <taxon>Eurotiales</taxon>
        <taxon>Aspergillaceae</taxon>
        <taxon>Penicillium</taxon>
    </lineage>
</organism>
<dbReference type="AlphaFoldDB" id="A0A0N0RZI4"/>
<evidence type="ECO:0000313" key="3">
    <source>
        <dbReference type="Proteomes" id="UP000037696"/>
    </source>
</evidence>
<protein>
    <recommendedName>
        <fullName evidence="4">Cellobiose dehydrogenase cytochrome domain-containing protein</fullName>
    </recommendedName>
</protein>
<feature type="signal peptide" evidence="1">
    <location>
        <begin position="1"/>
        <end position="19"/>
    </location>
</feature>
<evidence type="ECO:0000313" key="2">
    <source>
        <dbReference type="EMBL" id="KOS46103.1"/>
    </source>
</evidence>
<keyword evidence="3" id="KW-1185">Reference proteome</keyword>
<reference evidence="2 3" key="1">
    <citation type="submission" date="2015-08" db="EMBL/GenBank/DDBJ databases">
        <title>Genome sequencing of Penicillium nordicum.</title>
        <authorList>
            <person name="Nguyen H.D."/>
            <person name="Seifert K.A."/>
        </authorList>
    </citation>
    <scope>NUCLEOTIDE SEQUENCE [LARGE SCALE GENOMIC DNA]</scope>
    <source>
        <strain evidence="2 3">DAOMC 185683</strain>
    </source>
</reference>
<keyword evidence="1" id="KW-0732">Signal</keyword>
<feature type="chain" id="PRO_5005857743" description="Cellobiose dehydrogenase cytochrome domain-containing protein" evidence="1">
    <location>
        <begin position="20"/>
        <end position="248"/>
    </location>
</feature>
<gene>
    <name evidence="2" type="ORF">ACN38_g2965</name>
</gene>
<name>A0A0N0RZI4_9EURO</name>
<proteinExistence type="predicted"/>